<feature type="region of interest" description="Disordered" evidence="1">
    <location>
        <begin position="171"/>
        <end position="196"/>
    </location>
</feature>
<feature type="non-terminal residue" evidence="3">
    <location>
        <position position="1"/>
    </location>
</feature>
<dbReference type="PANTHER" id="PTHR15503">
    <property type="entry name" value="LDOC1 RELATED"/>
    <property type="match status" value="1"/>
</dbReference>
<dbReference type="InterPro" id="IPR005162">
    <property type="entry name" value="Retrotrans_gag_dom"/>
</dbReference>
<protein>
    <recommendedName>
        <fullName evidence="2">Retrotransposon gag domain-containing protein</fullName>
    </recommendedName>
</protein>
<feature type="compositionally biased region" description="Pro residues" evidence="1">
    <location>
        <begin position="99"/>
        <end position="111"/>
    </location>
</feature>
<comment type="caution">
    <text evidence="3">The sequence shown here is derived from an EMBL/GenBank/DDBJ whole genome shotgun (WGS) entry which is preliminary data.</text>
</comment>
<reference evidence="3 4" key="1">
    <citation type="journal article" date="2018" name="Front. Plant Sci.">
        <title>Red Clover (Trifolium pratense) and Zigzag Clover (T. medium) - A Picture of Genomic Similarities and Differences.</title>
        <authorList>
            <person name="Dluhosova J."/>
            <person name="Istvanek J."/>
            <person name="Nedelnik J."/>
            <person name="Repkova J."/>
        </authorList>
    </citation>
    <scope>NUCLEOTIDE SEQUENCE [LARGE SCALE GENOMIC DNA]</scope>
    <source>
        <strain evidence="4">cv. 10/8</strain>
        <tissue evidence="3">Leaf</tissue>
    </source>
</reference>
<sequence>ELRFAPTAYDDPRGKLFKLQQTTTVASYLTEFESLANRIVGLSSPDLLSCFISGLRSELRREVLAQQPTSLNQAAGLARLQEEKLQDLLRLAKSRPQHPWVPPTPSRPNPSPSSSAPLLPTPPSRPRFRQLSPTEMADRREKGLCFNCDERFSRNHRCKARFLLLIAEEDDDSHGLDPEDDDSHGLDSGELGLPDPDPPHEIPDLVEEFNSAQLSFHALSGVQSAQTIRVLGRVGSHEVRVLVDGGSTLNFIQAQVAHKLGLPHLPSTPLKVIVGNGEELSSTQ</sequence>
<dbReference type="Pfam" id="PF03732">
    <property type="entry name" value="Retrotrans_gag"/>
    <property type="match status" value="1"/>
</dbReference>
<feature type="compositionally biased region" description="Basic and acidic residues" evidence="1">
    <location>
        <begin position="173"/>
        <end position="187"/>
    </location>
</feature>
<dbReference type="Proteomes" id="UP000265520">
    <property type="component" value="Unassembled WGS sequence"/>
</dbReference>
<feature type="non-terminal residue" evidence="3">
    <location>
        <position position="284"/>
    </location>
</feature>
<dbReference type="PANTHER" id="PTHR15503:SF22">
    <property type="entry name" value="TRANSPOSON TY3-I GAG POLYPROTEIN"/>
    <property type="match status" value="1"/>
</dbReference>
<organism evidence="3 4">
    <name type="scientific">Trifolium medium</name>
    <dbReference type="NCBI Taxonomy" id="97028"/>
    <lineage>
        <taxon>Eukaryota</taxon>
        <taxon>Viridiplantae</taxon>
        <taxon>Streptophyta</taxon>
        <taxon>Embryophyta</taxon>
        <taxon>Tracheophyta</taxon>
        <taxon>Spermatophyta</taxon>
        <taxon>Magnoliopsida</taxon>
        <taxon>eudicotyledons</taxon>
        <taxon>Gunneridae</taxon>
        <taxon>Pentapetalae</taxon>
        <taxon>rosids</taxon>
        <taxon>fabids</taxon>
        <taxon>Fabales</taxon>
        <taxon>Fabaceae</taxon>
        <taxon>Papilionoideae</taxon>
        <taxon>50 kb inversion clade</taxon>
        <taxon>NPAAA clade</taxon>
        <taxon>Hologalegina</taxon>
        <taxon>IRL clade</taxon>
        <taxon>Trifolieae</taxon>
        <taxon>Trifolium</taxon>
    </lineage>
</organism>
<feature type="region of interest" description="Disordered" evidence="1">
    <location>
        <begin position="95"/>
        <end position="136"/>
    </location>
</feature>
<feature type="domain" description="Retrotransposon gag" evidence="2">
    <location>
        <begin position="3"/>
        <end position="56"/>
    </location>
</feature>
<name>A0A392NRD1_9FABA</name>
<dbReference type="Pfam" id="PF13650">
    <property type="entry name" value="Asp_protease_2"/>
    <property type="match status" value="1"/>
</dbReference>
<proteinExistence type="predicted"/>
<dbReference type="InterPro" id="IPR021109">
    <property type="entry name" value="Peptidase_aspartic_dom_sf"/>
</dbReference>
<dbReference type="Gene3D" id="2.40.70.10">
    <property type="entry name" value="Acid Proteases"/>
    <property type="match status" value="1"/>
</dbReference>
<evidence type="ECO:0000313" key="4">
    <source>
        <dbReference type="Proteomes" id="UP000265520"/>
    </source>
</evidence>
<evidence type="ECO:0000313" key="3">
    <source>
        <dbReference type="EMBL" id="MCI02373.1"/>
    </source>
</evidence>
<evidence type="ECO:0000259" key="2">
    <source>
        <dbReference type="Pfam" id="PF03732"/>
    </source>
</evidence>
<keyword evidence="4" id="KW-1185">Reference proteome</keyword>
<dbReference type="CDD" id="cd00303">
    <property type="entry name" value="retropepsin_like"/>
    <property type="match status" value="1"/>
</dbReference>
<accession>A0A392NRD1</accession>
<dbReference type="EMBL" id="LXQA010048915">
    <property type="protein sequence ID" value="MCI02373.1"/>
    <property type="molecule type" value="Genomic_DNA"/>
</dbReference>
<dbReference type="InterPro" id="IPR032567">
    <property type="entry name" value="RTL1-rel"/>
</dbReference>
<dbReference type="AlphaFoldDB" id="A0A392NRD1"/>
<evidence type="ECO:0000256" key="1">
    <source>
        <dbReference type="SAM" id="MobiDB-lite"/>
    </source>
</evidence>